<dbReference type="OrthoDB" id="2987435at2"/>
<reference evidence="1 2" key="1">
    <citation type="submission" date="2016-09" db="EMBL/GenBank/DDBJ databases">
        <title>Genomic analysis reveals versatility of anaerobic energy metabolism of Geosporobacter ferrireducens IRF9 of phylum Firmicutes.</title>
        <authorList>
            <person name="Kim S.-J."/>
        </authorList>
    </citation>
    <scope>NUCLEOTIDE SEQUENCE [LARGE SCALE GENOMIC DNA]</scope>
    <source>
        <strain evidence="1 2">IRF9</strain>
    </source>
</reference>
<dbReference type="EMBL" id="CP017269">
    <property type="protein sequence ID" value="AOT71902.1"/>
    <property type="molecule type" value="Genomic_DNA"/>
</dbReference>
<evidence type="ECO:0000313" key="2">
    <source>
        <dbReference type="Proteomes" id="UP000095743"/>
    </source>
</evidence>
<gene>
    <name evidence="1" type="ORF">Gferi_21610</name>
</gene>
<evidence type="ECO:0000313" key="1">
    <source>
        <dbReference type="EMBL" id="AOT71902.1"/>
    </source>
</evidence>
<dbReference type="KEGG" id="gfe:Gferi_21610"/>
<keyword evidence="2" id="KW-1185">Reference proteome</keyword>
<name>A0A1D8GM85_9FIRM</name>
<dbReference type="Proteomes" id="UP000095743">
    <property type="component" value="Chromosome"/>
</dbReference>
<dbReference type="AlphaFoldDB" id="A0A1D8GM85"/>
<dbReference type="RefSeq" id="WP_069980210.1">
    <property type="nucleotide sequence ID" value="NZ_CP017269.1"/>
</dbReference>
<accession>A0A1D8GM85</accession>
<organism evidence="1 2">
    <name type="scientific">Geosporobacter ferrireducens</name>
    <dbReference type="NCBI Taxonomy" id="1424294"/>
    <lineage>
        <taxon>Bacteria</taxon>
        <taxon>Bacillati</taxon>
        <taxon>Bacillota</taxon>
        <taxon>Clostridia</taxon>
        <taxon>Peptostreptococcales</taxon>
        <taxon>Thermotaleaceae</taxon>
        <taxon>Geosporobacter</taxon>
    </lineage>
</organism>
<protein>
    <submittedName>
        <fullName evidence="1">Uncharacterized protein</fullName>
    </submittedName>
</protein>
<sequence length="796" mass="92673">MKTTTKFISLIENLNVNLVVFVENDFTPLADPEEILSYLVDVNQEDIKSLLSETSDNGYAKLTVSLEEFLQIFKSVEHEVDLKEKIVETGKITKYLDKMENKHELYIKLKKLAKEIIDEINLINEKEAALTDIFLKYGAVNQLSVYSAFFEELKKVTPRKSLRIYKEAPIDEWDNIETEITRVTKKSEFCLCIVDKRLGLQQSGEDFIKNCLYDLRRKCNIVSVLYTSYREKKEPTKLYDYFTIQIDKEGENTINELTEGLAFCAYVTLFEKLSEIHSKSINDAFKLALARRKNMNYIANMAHEEGITAFEAVSKWFDLVKEESLTETLISKNNRVDFSFLVGLTYFLNEEFLNDMDKQVSIDLEEDMQYLNTFEIFDYTVNSQHLPPSPGDIFQYVGDTPEFKGKYLILVGQDCDSVIRGKKLSRKVKSAEFIIGEANKDIINEKVDQQELVFQYFRSLDNDEVGSLKINTKQRVSADFAVVDTCAYNADGTCMLNIVNDLDKQVSRLLPPIWNSYYNKLQEVLISTIDISNYFKDNSIPYDLIYSNDISVFEYTDKQGVIIFPLKRICRLRGKFKELITKNYWDYRSRAGINTIPITNTIKFPIKKLQYGYPGNMYSKSIDIDAYIVKTNDREKNKKLSKLQMLVNIREIVDEIKDDFNISFELCEDIISIENNKPYEDKLANIRIEKIVENDIITGLKITFPYIIIHNNNRIFEEEIKITKILNKTIISKKIDWYYLSNEEKADIYDEKDRPKRFKINEILSRGIYNPDLNIKIHLDNGKIIIEQESLAAVTK</sequence>
<proteinExistence type="predicted"/>